<dbReference type="SUPFAM" id="SSF52833">
    <property type="entry name" value="Thioredoxin-like"/>
    <property type="match status" value="1"/>
</dbReference>
<evidence type="ECO:0000256" key="4">
    <source>
        <dbReference type="ARBA" id="ARBA00023157"/>
    </source>
</evidence>
<dbReference type="InterPro" id="IPR004799">
    <property type="entry name" value="Periplasmic_diS_OxRdtase_DsbE"/>
</dbReference>
<accession>A0A916VR94</accession>
<dbReference type="PANTHER" id="PTHR42852">
    <property type="entry name" value="THIOL:DISULFIDE INTERCHANGE PROTEIN DSBE"/>
    <property type="match status" value="1"/>
</dbReference>
<dbReference type="InterPro" id="IPR050553">
    <property type="entry name" value="Thioredoxin_ResA/DsbE_sf"/>
</dbReference>
<sequence>MSRISPWVVLPPVLFLTIAATFLLGLNRSDPNALPSTMIGKQAPPLQAEPLGDLPPATEELLRSGDFKLVNFWASWCGPCRVEHPNLTELADNGMPVIGLNYKDNPKNALAFLEELGNPYVGASSVDGRAALEWGVYGVPETFLLDADGTILMRTAGPVTQRIIREKLVPAMEAARK</sequence>
<organism evidence="7 8">
    <name type="scientific">Neptunicoccus cionae</name>
    <dbReference type="NCBI Taxonomy" id="2035344"/>
    <lineage>
        <taxon>Bacteria</taxon>
        <taxon>Pseudomonadati</taxon>
        <taxon>Pseudomonadota</taxon>
        <taxon>Alphaproteobacteria</taxon>
        <taxon>Rhodobacterales</taxon>
        <taxon>Paracoccaceae</taxon>
        <taxon>Neptunicoccus</taxon>
    </lineage>
</organism>
<evidence type="ECO:0000256" key="1">
    <source>
        <dbReference type="ARBA" id="ARBA00004196"/>
    </source>
</evidence>
<dbReference type="InterPro" id="IPR036249">
    <property type="entry name" value="Thioredoxin-like_sf"/>
</dbReference>
<keyword evidence="4" id="KW-1015">Disulfide bond</keyword>
<keyword evidence="5" id="KW-0676">Redox-active center</keyword>
<evidence type="ECO:0000313" key="7">
    <source>
        <dbReference type="EMBL" id="GGA21510.1"/>
    </source>
</evidence>
<gene>
    <name evidence="7" type="primary">cycY</name>
    <name evidence="7" type="ORF">GCM10011498_22780</name>
</gene>
<dbReference type="Pfam" id="PF08534">
    <property type="entry name" value="Redoxin"/>
    <property type="match status" value="1"/>
</dbReference>
<dbReference type="AlphaFoldDB" id="A0A916VR94"/>
<comment type="subcellular location">
    <subcellularLocation>
        <location evidence="1">Cell envelope</location>
    </subcellularLocation>
</comment>
<protein>
    <submittedName>
        <fullName evidence="7">Thiol:disulfide interchange protein</fullName>
    </submittedName>
</protein>
<dbReference type="NCBIfam" id="TIGR00385">
    <property type="entry name" value="dsbE"/>
    <property type="match status" value="1"/>
</dbReference>
<dbReference type="PROSITE" id="PS00194">
    <property type="entry name" value="THIOREDOXIN_1"/>
    <property type="match status" value="1"/>
</dbReference>
<keyword evidence="3" id="KW-0201">Cytochrome c-type biogenesis</keyword>
<dbReference type="PANTHER" id="PTHR42852:SF6">
    <property type="entry name" value="THIOL:DISULFIDE INTERCHANGE PROTEIN DSBE"/>
    <property type="match status" value="1"/>
</dbReference>
<dbReference type="InterPro" id="IPR013740">
    <property type="entry name" value="Redoxin"/>
</dbReference>
<dbReference type="EMBL" id="BMKA01000003">
    <property type="protein sequence ID" value="GGA21510.1"/>
    <property type="molecule type" value="Genomic_DNA"/>
</dbReference>
<dbReference type="Gene3D" id="3.40.30.10">
    <property type="entry name" value="Glutaredoxin"/>
    <property type="match status" value="1"/>
</dbReference>
<evidence type="ECO:0000256" key="3">
    <source>
        <dbReference type="ARBA" id="ARBA00022748"/>
    </source>
</evidence>
<reference evidence="7" key="2">
    <citation type="submission" date="2020-09" db="EMBL/GenBank/DDBJ databases">
        <authorList>
            <person name="Sun Q."/>
            <person name="Zhou Y."/>
        </authorList>
    </citation>
    <scope>NUCLEOTIDE SEQUENCE</scope>
    <source>
        <strain evidence="7">CGMCC 1.15880</strain>
    </source>
</reference>
<evidence type="ECO:0000313" key="8">
    <source>
        <dbReference type="Proteomes" id="UP000628017"/>
    </source>
</evidence>
<evidence type="ECO:0000259" key="6">
    <source>
        <dbReference type="PROSITE" id="PS51352"/>
    </source>
</evidence>
<dbReference type="InterPro" id="IPR013766">
    <property type="entry name" value="Thioredoxin_domain"/>
</dbReference>
<dbReference type="PROSITE" id="PS51352">
    <property type="entry name" value="THIOREDOXIN_2"/>
    <property type="match status" value="1"/>
</dbReference>
<evidence type="ECO:0000256" key="2">
    <source>
        <dbReference type="ARBA" id="ARBA00007758"/>
    </source>
</evidence>
<feature type="domain" description="Thioredoxin" evidence="6">
    <location>
        <begin position="37"/>
        <end position="177"/>
    </location>
</feature>
<dbReference type="GO" id="GO:0015036">
    <property type="term" value="F:disulfide oxidoreductase activity"/>
    <property type="evidence" value="ECO:0007669"/>
    <property type="project" value="InterPro"/>
</dbReference>
<dbReference type="Proteomes" id="UP000628017">
    <property type="component" value="Unassembled WGS sequence"/>
</dbReference>
<name>A0A916VR94_9RHOB</name>
<dbReference type="RefSeq" id="WP_188675150.1">
    <property type="nucleotide sequence ID" value="NZ_BMKA01000003.1"/>
</dbReference>
<comment type="caution">
    <text evidence="7">The sequence shown here is derived from an EMBL/GenBank/DDBJ whole genome shotgun (WGS) entry which is preliminary data.</text>
</comment>
<dbReference type="InterPro" id="IPR017937">
    <property type="entry name" value="Thioredoxin_CS"/>
</dbReference>
<proteinExistence type="inferred from homology"/>
<keyword evidence="8" id="KW-1185">Reference proteome</keyword>
<reference evidence="7" key="1">
    <citation type="journal article" date="2014" name="Int. J. Syst. Evol. Microbiol.">
        <title>Complete genome sequence of Corynebacterium casei LMG S-19264T (=DSM 44701T), isolated from a smear-ripened cheese.</title>
        <authorList>
            <consortium name="US DOE Joint Genome Institute (JGI-PGF)"/>
            <person name="Walter F."/>
            <person name="Albersmeier A."/>
            <person name="Kalinowski J."/>
            <person name="Ruckert C."/>
        </authorList>
    </citation>
    <scope>NUCLEOTIDE SEQUENCE</scope>
    <source>
        <strain evidence="7">CGMCC 1.15880</strain>
    </source>
</reference>
<dbReference type="GO" id="GO:0030288">
    <property type="term" value="C:outer membrane-bounded periplasmic space"/>
    <property type="evidence" value="ECO:0007669"/>
    <property type="project" value="InterPro"/>
</dbReference>
<dbReference type="GO" id="GO:0017004">
    <property type="term" value="P:cytochrome complex assembly"/>
    <property type="evidence" value="ECO:0007669"/>
    <property type="project" value="UniProtKB-KW"/>
</dbReference>
<comment type="similarity">
    <text evidence="2">Belongs to the thioredoxin family. DsbE subfamily.</text>
</comment>
<evidence type="ECO:0000256" key="5">
    <source>
        <dbReference type="ARBA" id="ARBA00023284"/>
    </source>
</evidence>